<accession>A0AAE2ZK61</accession>
<evidence type="ECO:0000256" key="1">
    <source>
        <dbReference type="ARBA" id="ARBA00006479"/>
    </source>
</evidence>
<keyword evidence="3" id="KW-1185">Reference proteome</keyword>
<protein>
    <submittedName>
        <fullName evidence="2">ROK family protein</fullName>
    </submittedName>
</protein>
<dbReference type="AlphaFoldDB" id="A0AAE2ZK61"/>
<dbReference type="EMBL" id="JAICBX010000001">
    <property type="protein sequence ID" value="MBW8636085.1"/>
    <property type="molecule type" value="Genomic_DNA"/>
</dbReference>
<evidence type="ECO:0000313" key="2">
    <source>
        <dbReference type="EMBL" id="MBW8636085.1"/>
    </source>
</evidence>
<proteinExistence type="inferred from homology"/>
<dbReference type="Gene3D" id="1.10.10.10">
    <property type="entry name" value="Winged helix-like DNA-binding domain superfamily/Winged helix DNA-binding domain"/>
    <property type="match status" value="1"/>
</dbReference>
<evidence type="ECO:0000313" key="3">
    <source>
        <dbReference type="Proteomes" id="UP001196509"/>
    </source>
</evidence>
<dbReference type="Proteomes" id="UP001196509">
    <property type="component" value="Unassembled WGS sequence"/>
</dbReference>
<dbReference type="InterPro" id="IPR036388">
    <property type="entry name" value="WH-like_DNA-bd_sf"/>
</dbReference>
<dbReference type="InterPro" id="IPR049874">
    <property type="entry name" value="ROK_cs"/>
</dbReference>
<sequence length="393" mass="41822">MLRHHAKVSRKHISQETGLSASTVSAITSELLDEAVIVSLQGAEDGALRRGRPQVRLSLNPNAALVASAVQQLDRIAVTVCDYAGKTVAEIDRPFKAREAGPEEFPRTLIETISDALATLPPGAGQLERIELGVQGITDVEGTAMLWSPITRYRNIGMKEALEDAFGVPARVSNDCCMIALALHWRDPERFADNFAAVLLSHGIGMGLMLNGELVTGIRSSATEFGHLSHMPRGALCRCGRSGCIEAYAGDYAIYRRATNAGSESAPRNDIAQAEMSGIMEAAKNGDADSIAAFAEAGEALGTGLANMFALVDPFPVALVGHGTRAYGFIEGSLRRAIGDINPYVSGSGIEISCFPDEKPLIMEGCTITALLELDEEIARSTAPHQKIFTDAV</sequence>
<dbReference type="SUPFAM" id="SSF53067">
    <property type="entry name" value="Actin-like ATPase domain"/>
    <property type="match status" value="1"/>
</dbReference>
<dbReference type="PROSITE" id="PS01125">
    <property type="entry name" value="ROK"/>
    <property type="match status" value="1"/>
</dbReference>
<organism evidence="2 3">
    <name type="scientific">Flavimaribacter sediminis</name>
    <dbReference type="NCBI Taxonomy" id="2865987"/>
    <lineage>
        <taxon>Bacteria</taxon>
        <taxon>Pseudomonadati</taxon>
        <taxon>Pseudomonadota</taxon>
        <taxon>Alphaproteobacteria</taxon>
        <taxon>Hyphomicrobiales</taxon>
        <taxon>Rhizobiaceae</taxon>
        <taxon>Flavimaribacter</taxon>
    </lineage>
</organism>
<dbReference type="SUPFAM" id="SSF46785">
    <property type="entry name" value="Winged helix' DNA-binding domain"/>
    <property type="match status" value="1"/>
</dbReference>
<dbReference type="PANTHER" id="PTHR18964">
    <property type="entry name" value="ROK (REPRESSOR, ORF, KINASE) FAMILY"/>
    <property type="match status" value="1"/>
</dbReference>
<reference evidence="2" key="1">
    <citation type="submission" date="2021-08" db="EMBL/GenBank/DDBJ databases">
        <title>Hoeflea bacterium WL0058 sp. nov., isolated from the sediment.</title>
        <authorList>
            <person name="Wang L."/>
            <person name="Zhang D."/>
        </authorList>
    </citation>
    <scope>NUCLEOTIDE SEQUENCE</scope>
    <source>
        <strain evidence="2">WL0058</strain>
    </source>
</reference>
<comment type="caution">
    <text evidence="2">The sequence shown here is derived from an EMBL/GenBank/DDBJ whole genome shotgun (WGS) entry which is preliminary data.</text>
</comment>
<dbReference type="Gene3D" id="3.30.420.40">
    <property type="match status" value="2"/>
</dbReference>
<gene>
    <name evidence="2" type="ORF">K1W69_02715</name>
</gene>
<dbReference type="Pfam" id="PF00480">
    <property type="entry name" value="ROK"/>
    <property type="match status" value="1"/>
</dbReference>
<dbReference type="InterPro" id="IPR000600">
    <property type="entry name" value="ROK"/>
</dbReference>
<dbReference type="PANTHER" id="PTHR18964:SF149">
    <property type="entry name" value="BIFUNCTIONAL UDP-N-ACETYLGLUCOSAMINE 2-EPIMERASE_N-ACETYLMANNOSAMINE KINASE"/>
    <property type="match status" value="1"/>
</dbReference>
<dbReference type="InterPro" id="IPR036390">
    <property type="entry name" value="WH_DNA-bd_sf"/>
</dbReference>
<comment type="similarity">
    <text evidence="1">Belongs to the ROK (NagC/XylR) family.</text>
</comment>
<name>A0AAE2ZK61_9HYPH</name>
<dbReference type="InterPro" id="IPR043129">
    <property type="entry name" value="ATPase_NBD"/>
</dbReference>